<evidence type="ECO:0000256" key="1">
    <source>
        <dbReference type="PROSITE-ProRule" id="PRU00290"/>
    </source>
</evidence>
<evidence type="ECO:0000313" key="4">
    <source>
        <dbReference type="EMBL" id="CAD8316976.1"/>
    </source>
</evidence>
<dbReference type="SUPFAM" id="SSF58038">
    <property type="entry name" value="SNARE fusion complex"/>
    <property type="match status" value="1"/>
</dbReference>
<dbReference type="InterPro" id="IPR042855">
    <property type="entry name" value="V_SNARE_CC"/>
</dbReference>
<gene>
    <name evidence="4" type="ORF">TDUB1175_LOCUS15770</name>
</gene>
<proteinExistence type="predicted"/>
<dbReference type="PROSITE" id="PS50892">
    <property type="entry name" value="V_SNARE"/>
    <property type="match status" value="1"/>
</dbReference>
<keyword evidence="2" id="KW-0472">Membrane</keyword>
<keyword evidence="2" id="KW-1133">Transmembrane helix</keyword>
<reference evidence="4" key="1">
    <citation type="submission" date="2021-01" db="EMBL/GenBank/DDBJ databases">
        <authorList>
            <person name="Corre E."/>
            <person name="Pelletier E."/>
            <person name="Niang G."/>
            <person name="Scheremetjew M."/>
            <person name="Finn R."/>
            <person name="Kale V."/>
            <person name="Holt S."/>
            <person name="Cochrane G."/>
            <person name="Meng A."/>
            <person name="Brown T."/>
            <person name="Cohen L."/>
        </authorList>
    </citation>
    <scope>NUCLEOTIDE SEQUENCE</scope>
    <source>
        <strain evidence="4">CCMP147</strain>
    </source>
</reference>
<dbReference type="PANTHER" id="PTHR45701">
    <property type="entry name" value="SYNAPTOBREVIN FAMILY MEMBER"/>
    <property type="match status" value="1"/>
</dbReference>
<feature type="transmembrane region" description="Helical" evidence="2">
    <location>
        <begin position="101"/>
        <end position="120"/>
    </location>
</feature>
<dbReference type="EMBL" id="HBED01031521">
    <property type="protein sequence ID" value="CAD8316976.1"/>
    <property type="molecule type" value="Transcribed_RNA"/>
</dbReference>
<name>A0A7R9ZB20_9STRA</name>
<keyword evidence="2" id="KW-0812">Transmembrane</keyword>
<evidence type="ECO:0000259" key="3">
    <source>
        <dbReference type="PROSITE" id="PS50892"/>
    </source>
</evidence>
<dbReference type="AlphaFoldDB" id="A0A7R9ZB20"/>
<dbReference type="Gene3D" id="1.20.5.110">
    <property type="match status" value="1"/>
</dbReference>
<evidence type="ECO:0000256" key="2">
    <source>
        <dbReference type="SAM" id="Phobius"/>
    </source>
</evidence>
<protein>
    <recommendedName>
        <fullName evidence="3">V-SNARE coiled-coil homology domain-containing protein</fullName>
    </recommendedName>
</protein>
<organism evidence="4">
    <name type="scientific">Pseudictyota dubia</name>
    <dbReference type="NCBI Taxonomy" id="2749911"/>
    <lineage>
        <taxon>Eukaryota</taxon>
        <taxon>Sar</taxon>
        <taxon>Stramenopiles</taxon>
        <taxon>Ochrophyta</taxon>
        <taxon>Bacillariophyta</taxon>
        <taxon>Mediophyceae</taxon>
        <taxon>Biddulphiophycidae</taxon>
        <taxon>Eupodiscales</taxon>
        <taxon>Odontellaceae</taxon>
        <taxon>Pseudictyota</taxon>
    </lineage>
</organism>
<feature type="domain" description="V-SNARE coiled-coil homology" evidence="3">
    <location>
        <begin position="37"/>
        <end position="97"/>
    </location>
</feature>
<sequence>MMNPADKVDIEVDLEEATFTDIEWDEQEPQRRHGDARVASVQSKVDSVKSQMHENIVLALENTAKTEELHEASLELVDEAAIFREQSRRTRRAMMMRNMKWAAILLLVVGILAAAGFGIFHHG</sequence>
<dbReference type="Pfam" id="PF00957">
    <property type="entry name" value="Synaptobrevin"/>
    <property type="match status" value="1"/>
</dbReference>
<accession>A0A7R9ZB20</accession>
<dbReference type="InterPro" id="IPR016444">
    <property type="entry name" value="Synaptobrevin/VAMP"/>
</dbReference>
<dbReference type="CDD" id="cd15843">
    <property type="entry name" value="R-SNARE"/>
    <property type="match status" value="1"/>
</dbReference>
<keyword evidence="1" id="KW-0175">Coiled coil</keyword>